<dbReference type="Gene3D" id="3.40.30.10">
    <property type="entry name" value="Glutaredoxin"/>
    <property type="match status" value="1"/>
</dbReference>
<dbReference type="InterPro" id="IPR036249">
    <property type="entry name" value="Thioredoxin-like_sf"/>
</dbReference>
<gene>
    <name evidence="6" type="ORF">BIW11_11904</name>
</gene>
<dbReference type="PIRSF" id="PIRSF000303">
    <property type="entry name" value="Glutathion_perox"/>
    <property type="match status" value="1"/>
</dbReference>
<dbReference type="InParanoid" id="A0A1V9X8Y9"/>
<evidence type="ECO:0000256" key="5">
    <source>
        <dbReference type="RuleBase" id="RU000499"/>
    </source>
</evidence>
<dbReference type="PANTHER" id="PTHR11592:SF78">
    <property type="entry name" value="GLUTATHIONE PEROXIDASE"/>
    <property type="match status" value="1"/>
</dbReference>
<evidence type="ECO:0000256" key="3">
    <source>
        <dbReference type="ARBA" id="ARBA00023002"/>
    </source>
</evidence>
<comment type="similarity">
    <text evidence="1 5">Belongs to the glutathione peroxidase family.</text>
</comment>
<dbReference type="Proteomes" id="UP000192247">
    <property type="component" value="Unassembled WGS sequence"/>
</dbReference>
<dbReference type="PRINTS" id="PR01011">
    <property type="entry name" value="GLUTPROXDASE"/>
</dbReference>
<accession>A0A1V9X8Y9</accession>
<keyword evidence="3 5" id="KW-0560">Oxidoreductase</keyword>
<dbReference type="EMBL" id="MNPL01018830">
    <property type="protein sequence ID" value="OQR70014.1"/>
    <property type="molecule type" value="Genomic_DNA"/>
</dbReference>
<evidence type="ECO:0000256" key="1">
    <source>
        <dbReference type="ARBA" id="ARBA00006926"/>
    </source>
</evidence>
<evidence type="ECO:0000256" key="2">
    <source>
        <dbReference type="ARBA" id="ARBA00022559"/>
    </source>
</evidence>
<keyword evidence="2 5" id="KW-0575">Peroxidase</keyword>
<dbReference type="STRING" id="418985.A0A1V9X8Y9"/>
<protein>
    <recommendedName>
        <fullName evidence="5">Glutathione peroxidase</fullName>
    </recommendedName>
</protein>
<dbReference type="OrthoDB" id="446890at2759"/>
<name>A0A1V9X8Y9_9ACAR</name>
<evidence type="ECO:0000256" key="4">
    <source>
        <dbReference type="PIRSR" id="PIRSR000303-1"/>
    </source>
</evidence>
<dbReference type="InterPro" id="IPR000889">
    <property type="entry name" value="Glutathione_peroxidase"/>
</dbReference>
<dbReference type="SUPFAM" id="SSF52833">
    <property type="entry name" value="Thioredoxin-like"/>
    <property type="match status" value="1"/>
</dbReference>
<keyword evidence="7" id="KW-1185">Reference proteome</keyword>
<dbReference type="PROSITE" id="PS51355">
    <property type="entry name" value="GLUTATHIONE_PEROXID_3"/>
    <property type="match status" value="1"/>
</dbReference>
<sequence length="118" mass="13713">MSKYRGMVLMIVSVASRCSLTDRNYRELVILQKELGFSDFRVLGFPSDQSDDQELESNEDIKTFAREMYSVNFDMFAKTNATGENAEPLWRFLKERQGGPMYDGVKWNFTKFVVDRNG</sequence>
<dbReference type="AlphaFoldDB" id="A0A1V9X8Y9"/>
<dbReference type="Pfam" id="PF00255">
    <property type="entry name" value="GSHPx"/>
    <property type="match status" value="1"/>
</dbReference>
<evidence type="ECO:0000313" key="6">
    <source>
        <dbReference type="EMBL" id="OQR70014.1"/>
    </source>
</evidence>
<dbReference type="GO" id="GO:0004601">
    <property type="term" value="F:peroxidase activity"/>
    <property type="evidence" value="ECO:0007669"/>
    <property type="project" value="UniProtKB-KW"/>
</dbReference>
<dbReference type="PANTHER" id="PTHR11592">
    <property type="entry name" value="GLUTATHIONE PEROXIDASE"/>
    <property type="match status" value="1"/>
</dbReference>
<evidence type="ECO:0000313" key="7">
    <source>
        <dbReference type="Proteomes" id="UP000192247"/>
    </source>
</evidence>
<dbReference type="GO" id="GO:0006979">
    <property type="term" value="P:response to oxidative stress"/>
    <property type="evidence" value="ECO:0007669"/>
    <property type="project" value="InterPro"/>
</dbReference>
<comment type="caution">
    <text evidence="6">The sequence shown here is derived from an EMBL/GenBank/DDBJ whole genome shotgun (WGS) entry which is preliminary data.</text>
</comment>
<feature type="non-terminal residue" evidence="6">
    <location>
        <position position="118"/>
    </location>
</feature>
<proteinExistence type="inferred from homology"/>
<organism evidence="6 7">
    <name type="scientific">Tropilaelaps mercedesae</name>
    <dbReference type="NCBI Taxonomy" id="418985"/>
    <lineage>
        <taxon>Eukaryota</taxon>
        <taxon>Metazoa</taxon>
        <taxon>Ecdysozoa</taxon>
        <taxon>Arthropoda</taxon>
        <taxon>Chelicerata</taxon>
        <taxon>Arachnida</taxon>
        <taxon>Acari</taxon>
        <taxon>Parasitiformes</taxon>
        <taxon>Mesostigmata</taxon>
        <taxon>Gamasina</taxon>
        <taxon>Dermanyssoidea</taxon>
        <taxon>Laelapidae</taxon>
        <taxon>Tropilaelaps</taxon>
    </lineage>
</organism>
<feature type="active site" evidence="4">
    <location>
        <position position="18"/>
    </location>
</feature>
<reference evidence="6 7" key="1">
    <citation type="journal article" date="2017" name="Gigascience">
        <title>Draft genome of the honey bee ectoparasitic mite, Tropilaelaps mercedesae, is shaped by the parasitic life history.</title>
        <authorList>
            <person name="Dong X."/>
            <person name="Armstrong S.D."/>
            <person name="Xia D."/>
            <person name="Makepeace B.L."/>
            <person name="Darby A.C."/>
            <person name="Kadowaki T."/>
        </authorList>
    </citation>
    <scope>NUCLEOTIDE SEQUENCE [LARGE SCALE GENOMIC DNA]</scope>
    <source>
        <strain evidence="6">Wuxi-XJTLU</strain>
    </source>
</reference>
<dbReference type="CDD" id="cd00340">
    <property type="entry name" value="GSH_Peroxidase"/>
    <property type="match status" value="1"/>
</dbReference>